<gene>
    <name evidence="2" type="ORF">LNINA_LOCUS8144</name>
</gene>
<keyword evidence="1" id="KW-0812">Transmembrane</keyword>
<keyword evidence="1" id="KW-1133">Transmembrane helix</keyword>
<reference evidence="2 3" key="1">
    <citation type="submission" date="2023-11" db="EMBL/GenBank/DDBJ databases">
        <authorList>
            <person name="Okamura Y."/>
        </authorList>
    </citation>
    <scope>NUCLEOTIDE SEQUENCE [LARGE SCALE GENOMIC DNA]</scope>
</reference>
<name>A0AAV1JGY9_9NEOP</name>
<keyword evidence="3" id="KW-1185">Reference proteome</keyword>
<dbReference type="EMBL" id="CAVLEF010000011">
    <property type="protein sequence ID" value="CAK1548792.1"/>
    <property type="molecule type" value="Genomic_DNA"/>
</dbReference>
<keyword evidence="1" id="KW-0472">Membrane</keyword>
<comment type="caution">
    <text evidence="2">The sequence shown here is derived from an EMBL/GenBank/DDBJ whole genome shotgun (WGS) entry which is preliminary data.</text>
</comment>
<dbReference type="Proteomes" id="UP001497472">
    <property type="component" value="Unassembled WGS sequence"/>
</dbReference>
<accession>A0AAV1JGY9</accession>
<dbReference type="AlphaFoldDB" id="A0AAV1JGY9"/>
<proteinExistence type="predicted"/>
<evidence type="ECO:0000256" key="1">
    <source>
        <dbReference type="SAM" id="Phobius"/>
    </source>
</evidence>
<protein>
    <submittedName>
        <fullName evidence="2">Uncharacterized protein</fullName>
    </submittedName>
</protein>
<evidence type="ECO:0000313" key="3">
    <source>
        <dbReference type="Proteomes" id="UP001497472"/>
    </source>
</evidence>
<evidence type="ECO:0000313" key="2">
    <source>
        <dbReference type="EMBL" id="CAK1548792.1"/>
    </source>
</evidence>
<sequence length="80" mass="9564">MADIESATPPKERKSAFSWKLLLLTVYHLVYFVGDHAIFVRAFRFRGKIKKLAPQRPEYRLFKFMPAFFTNWNFVSTKVY</sequence>
<organism evidence="2 3">
    <name type="scientific">Leptosia nina</name>
    <dbReference type="NCBI Taxonomy" id="320188"/>
    <lineage>
        <taxon>Eukaryota</taxon>
        <taxon>Metazoa</taxon>
        <taxon>Ecdysozoa</taxon>
        <taxon>Arthropoda</taxon>
        <taxon>Hexapoda</taxon>
        <taxon>Insecta</taxon>
        <taxon>Pterygota</taxon>
        <taxon>Neoptera</taxon>
        <taxon>Endopterygota</taxon>
        <taxon>Lepidoptera</taxon>
        <taxon>Glossata</taxon>
        <taxon>Ditrysia</taxon>
        <taxon>Papilionoidea</taxon>
        <taxon>Pieridae</taxon>
        <taxon>Pierinae</taxon>
        <taxon>Leptosia</taxon>
    </lineage>
</organism>
<feature type="transmembrane region" description="Helical" evidence="1">
    <location>
        <begin position="21"/>
        <end position="43"/>
    </location>
</feature>